<proteinExistence type="predicted"/>
<dbReference type="PANTHER" id="PTHR15615">
    <property type="match status" value="1"/>
</dbReference>
<name>A0A1E4T141_9ASCO</name>
<gene>
    <name evidence="2" type="ORF">CANARDRAFT_28277</name>
</gene>
<evidence type="ECO:0008006" key="4">
    <source>
        <dbReference type="Google" id="ProtNLM"/>
    </source>
</evidence>
<dbReference type="GO" id="GO:0000307">
    <property type="term" value="C:cyclin-dependent protein kinase holoenzyme complex"/>
    <property type="evidence" value="ECO:0007669"/>
    <property type="project" value="TreeGrafter"/>
</dbReference>
<dbReference type="GO" id="GO:0019901">
    <property type="term" value="F:protein kinase binding"/>
    <property type="evidence" value="ECO:0007669"/>
    <property type="project" value="InterPro"/>
</dbReference>
<reference evidence="3" key="1">
    <citation type="submission" date="2016-04" db="EMBL/GenBank/DDBJ databases">
        <title>Comparative genomics of biotechnologically important yeasts.</title>
        <authorList>
            <consortium name="DOE Joint Genome Institute"/>
            <person name="Riley R."/>
            <person name="Haridas S."/>
            <person name="Wolfe K.H."/>
            <person name="Lopes M.R."/>
            <person name="Hittinger C.T."/>
            <person name="Goker M."/>
            <person name="Salamov A."/>
            <person name="Wisecaver J."/>
            <person name="Long T.M."/>
            <person name="Aerts A.L."/>
            <person name="Barry K."/>
            <person name="Choi C."/>
            <person name="Clum A."/>
            <person name="Coughlan A.Y."/>
            <person name="Deshpande S."/>
            <person name="Douglass A.P."/>
            <person name="Hanson S.J."/>
            <person name="Klenk H.-P."/>
            <person name="Labutti K."/>
            <person name="Lapidus A."/>
            <person name="Lindquist E."/>
            <person name="Lipzen A."/>
            <person name="Meier-Kolthoff J.P."/>
            <person name="Ohm R.A."/>
            <person name="Otillar R.P."/>
            <person name="Pangilinan J."/>
            <person name="Peng Y."/>
            <person name="Rokas A."/>
            <person name="Rosa C.A."/>
            <person name="Scheuner C."/>
            <person name="Sibirny A.A."/>
            <person name="Slot J.C."/>
            <person name="Stielow J.B."/>
            <person name="Sun H."/>
            <person name="Kurtzman C.P."/>
            <person name="Blackwell M."/>
            <person name="Grigoriev I.V."/>
            <person name="Jeffries T.W."/>
        </authorList>
    </citation>
    <scope>NUCLEOTIDE SEQUENCE [LARGE SCALE GENOMIC DNA]</scope>
    <source>
        <strain evidence="3">NRRL YB-2248</strain>
    </source>
</reference>
<dbReference type="OrthoDB" id="5304883at2759"/>
<dbReference type="GO" id="GO:0005634">
    <property type="term" value="C:nucleus"/>
    <property type="evidence" value="ECO:0007669"/>
    <property type="project" value="TreeGrafter"/>
</dbReference>
<evidence type="ECO:0000313" key="3">
    <source>
        <dbReference type="Proteomes" id="UP000094801"/>
    </source>
</evidence>
<dbReference type="STRING" id="983967.A0A1E4T141"/>
<protein>
    <recommendedName>
        <fullName evidence="4">Cyclin</fullName>
    </recommendedName>
</protein>
<dbReference type="Proteomes" id="UP000094801">
    <property type="component" value="Unassembled WGS sequence"/>
</dbReference>
<dbReference type="GO" id="GO:0016538">
    <property type="term" value="F:cyclin-dependent protein serine/threonine kinase regulator activity"/>
    <property type="evidence" value="ECO:0007669"/>
    <property type="project" value="TreeGrafter"/>
</dbReference>
<dbReference type="AlphaFoldDB" id="A0A1E4T141"/>
<feature type="region of interest" description="Disordered" evidence="1">
    <location>
        <begin position="1"/>
        <end position="70"/>
    </location>
</feature>
<dbReference type="PANTHER" id="PTHR15615:SF108">
    <property type="entry name" value="PROTEIN CNPPD1"/>
    <property type="match status" value="1"/>
</dbReference>
<feature type="region of interest" description="Disordered" evidence="1">
    <location>
        <begin position="203"/>
        <end position="239"/>
    </location>
</feature>
<evidence type="ECO:0000256" key="1">
    <source>
        <dbReference type="SAM" id="MobiDB-lite"/>
    </source>
</evidence>
<dbReference type="EMBL" id="KV453852">
    <property type="protein sequence ID" value="ODV85486.1"/>
    <property type="molecule type" value="Genomic_DNA"/>
</dbReference>
<feature type="compositionally biased region" description="Low complexity" evidence="1">
    <location>
        <begin position="203"/>
        <end position="221"/>
    </location>
</feature>
<sequence>MAIRFKPQNPTFTDEVVCSTTSSEDSDTLTHLEHDDRKHRYSNEHQEQHHQQEPQPQRKQPSKSKPPPISTVNIDEFLDVGLNNLKSLNDVKSIESLALFQRLIENLLHLTTLLKTSPDIDLSRILFQDIYASASDECIPYLLKDELSIVGITKQSSHSDLAQETEQQLEIQLKKSSKIHSNFEDDSSSSIGSLQAQPMELSQSMPSLSSSSLPLPSSSSMDAENTPTDQNTAYDQSSLQPEQISQLLKKFYLLQPPALTIPAYLDRINQYSTPSTSATLTAAYYLFNIAFNLSPVRRSSLLPFCCPTMKTNSDGEQKNCKEEVKITMAPMDNLNIFRLILTVLRISLKLIEDKNFNQAYYCKITGLQHVEDLFKMELNMLYLLEFKTFINEFNLIRFLFQFKQFDSNLREYLSNIPVPT</sequence>
<dbReference type="InterPro" id="IPR013922">
    <property type="entry name" value="Cyclin_PHO80-like"/>
</dbReference>
<dbReference type="Gene3D" id="1.10.472.10">
    <property type="entry name" value="Cyclin-like"/>
    <property type="match status" value="1"/>
</dbReference>
<feature type="compositionally biased region" description="Polar residues" evidence="1">
    <location>
        <begin position="222"/>
        <end position="239"/>
    </location>
</feature>
<evidence type="ECO:0000313" key="2">
    <source>
        <dbReference type="EMBL" id="ODV85486.1"/>
    </source>
</evidence>
<dbReference type="Pfam" id="PF08613">
    <property type="entry name" value="Cyclin"/>
    <property type="match status" value="1"/>
</dbReference>
<feature type="compositionally biased region" description="Basic and acidic residues" evidence="1">
    <location>
        <begin position="28"/>
        <end position="52"/>
    </location>
</feature>
<keyword evidence="3" id="KW-1185">Reference proteome</keyword>
<organism evidence="2 3">
    <name type="scientific">[Candida] arabinofermentans NRRL YB-2248</name>
    <dbReference type="NCBI Taxonomy" id="983967"/>
    <lineage>
        <taxon>Eukaryota</taxon>
        <taxon>Fungi</taxon>
        <taxon>Dikarya</taxon>
        <taxon>Ascomycota</taxon>
        <taxon>Saccharomycotina</taxon>
        <taxon>Pichiomycetes</taxon>
        <taxon>Pichiales</taxon>
        <taxon>Pichiaceae</taxon>
        <taxon>Ogataea</taxon>
        <taxon>Ogataea/Candida clade</taxon>
    </lineage>
</organism>
<accession>A0A1E4T141</accession>